<reference evidence="2 3" key="1">
    <citation type="journal article" date="2019" name="Appl. Microbiol. Biotechnol.">
        <title>Uncovering carbohydrate metabolism through a genotype-phenotype association study of 56 lactic acid bacteria genomes.</title>
        <authorList>
            <person name="Buron-Moles G."/>
            <person name="Chailyan A."/>
            <person name="Dolejs I."/>
            <person name="Forster J."/>
            <person name="Miks M.H."/>
        </authorList>
    </citation>
    <scope>NUCLEOTIDE SEQUENCE [LARGE SCALE GENOMIC DNA]</scope>
    <source>
        <strain evidence="2 3">ATCC 700006</strain>
    </source>
</reference>
<dbReference type="Gene3D" id="3.30.300.130">
    <property type="entry name" value="Fe-S cluster assembly (FSCA)"/>
    <property type="match status" value="1"/>
</dbReference>
<dbReference type="Pfam" id="PF01883">
    <property type="entry name" value="FeS_assembly_P"/>
    <property type="match status" value="1"/>
</dbReference>
<sequence>MSETIETDILEALQTVIDPELRIDIVNLGLIYHVDFIEDTGTANVEMTLTTMGCPLVEVLEDMIRQALMALPEIKAVNINLVWEPAWNIDKMSRYARISLGLY</sequence>
<dbReference type="EMBL" id="PUFI01000013">
    <property type="protein sequence ID" value="TDG68480.1"/>
    <property type="molecule type" value="Genomic_DNA"/>
</dbReference>
<keyword evidence="3" id="KW-1185">Reference proteome</keyword>
<proteinExistence type="predicted"/>
<organism evidence="2 3">
    <name type="scientific">Leuconostoc fallax</name>
    <dbReference type="NCBI Taxonomy" id="1251"/>
    <lineage>
        <taxon>Bacteria</taxon>
        <taxon>Bacillati</taxon>
        <taxon>Bacillota</taxon>
        <taxon>Bacilli</taxon>
        <taxon>Lactobacillales</taxon>
        <taxon>Lactobacillaceae</taxon>
        <taxon>Leuconostoc</taxon>
    </lineage>
</organism>
<evidence type="ECO:0000313" key="2">
    <source>
        <dbReference type="EMBL" id="TDG68480.1"/>
    </source>
</evidence>
<feature type="domain" description="MIP18 family-like" evidence="1">
    <location>
        <begin position="6"/>
        <end position="80"/>
    </location>
</feature>
<name>A0A4R5N9B0_9LACO</name>
<dbReference type="RefSeq" id="WP_010006710.1">
    <property type="nucleotide sequence ID" value="NZ_JAGYGP010000003.1"/>
</dbReference>
<dbReference type="InterPro" id="IPR002744">
    <property type="entry name" value="MIP18-like"/>
</dbReference>
<dbReference type="PANTHER" id="PTHR42831">
    <property type="entry name" value="FE-S PROTEIN MATURATION AUXILIARY FACTOR YITW"/>
    <property type="match status" value="1"/>
</dbReference>
<dbReference type="AlphaFoldDB" id="A0A4R5N9B0"/>
<dbReference type="Proteomes" id="UP000295681">
    <property type="component" value="Unassembled WGS sequence"/>
</dbReference>
<dbReference type="PANTHER" id="PTHR42831:SF1">
    <property type="entry name" value="FE-S PROTEIN MATURATION AUXILIARY FACTOR YITW"/>
    <property type="match status" value="1"/>
</dbReference>
<comment type="caution">
    <text evidence="2">The sequence shown here is derived from an EMBL/GenBank/DDBJ whole genome shotgun (WGS) entry which is preliminary data.</text>
</comment>
<dbReference type="InterPro" id="IPR052339">
    <property type="entry name" value="Fe-S_Maturation_MIP18"/>
</dbReference>
<dbReference type="STRING" id="907931.GCA_000165675_01765"/>
<gene>
    <name evidence="2" type="ORF">C5L23_000082</name>
</gene>
<accession>A0A4R5N9B0</accession>
<dbReference type="SUPFAM" id="SSF117916">
    <property type="entry name" value="Fe-S cluster assembly (FSCA) domain-like"/>
    <property type="match status" value="1"/>
</dbReference>
<evidence type="ECO:0000313" key="3">
    <source>
        <dbReference type="Proteomes" id="UP000295681"/>
    </source>
</evidence>
<protein>
    <recommendedName>
        <fullName evidence="1">MIP18 family-like domain-containing protein</fullName>
    </recommendedName>
</protein>
<dbReference type="InterPro" id="IPR034904">
    <property type="entry name" value="FSCA_dom_sf"/>
</dbReference>
<evidence type="ECO:0000259" key="1">
    <source>
        <dbReference type="Pfam" id="PF01883"/>
    </source>
</evidence>